<feature type="coiled-coil region" evidence="5">
    <location>
        <begin position="223"/>
        <end position="255"/>
    </location>
</feature>
<dbReference type="Gene3D" id="3.40.50.12370">
    <property type="match status" value="1"/>
</dbReference>
<dbReference type="SUPFAM" id="SSF52402">
    <property type="entry name" value="Adenine nucleotide alpha hydrolases-like"/>
    <property type="match status" value="2"/>
</dbReference>
<evidence type="ECO:0000313" key="8">
    <source>
        <dbReference type="Proteomes" id="UP000238949"/>
    </source>
</evidence>
<dbReference type="RefSeq" id="WP_105936275.1">
    <property type="nucleotide sequence ID" value="NZ_PVNP01000200.1"/>
</dbReference>
<dbReference type="Proteomes" id="UP000238949">
    <property type="component" value="Unassembled WGS sequence"/>
</dbReference>
<keyword evidence="5" id="KW-0175">Coiled coil</keyword>
<comment type="similarity">
    <text evidence="2">Belongs to the universal stress protein A family.</text>
</comment>
<sequence>MQAKNNGEAATMIGHFNNILCVITSISEQQALVEQALHVAESHQASLTLHLALESLPPNASLVMASFAYIDSQQSLKEEAQERLSAMVDKLNVTERPETLVTVGKPYYDVIQQVMHAGHDLVISQARSGMSGFLLGADAMHLLRKCPCPVWLIHEETARNYKSVMAAVDVNYHFTREENQTRWQLNEAVIASAAEVALLENARLHIVHVYDAAPRHMMRDGLMRSHQQQMDNALAELKKERSEELAELVDSLQQKFDEKSLGYLQPEVHLADGHPAEGLCRMAESLQADVVVMGTVARVGVPGLLMGNTAEDVLSNLDCAVLALKPDGFESIVPKENN</sequence>
<gene>
    <name evidence="7" type="ORF">C6Y40_20575</name>
</gene>
<comment type="subcellular location">
    <subcellularLocation>
        <location evidence="1">Cytoplasm</location>
    </subcellularLocation>
</comment>
<evidence type="ECO:0000256" key="5">
    <source>
        <dbReference type="SAM" id="Coils"/>
    </source>
</evidence>
<keyword evidence="3" id="KW-0963">Cytoplasm</keyword>
<name>A0A2S9V5L4_9ALTE</name>
<evidence type="ECO:0000256" key="4">
    <source>
        <dbReference type="ARBA" id="ARBA00037131"/>
    </source>
</evidence>
<dbReference type="Pfam" id="PF00582">
    <property type="entry name" value="Usp"/>
    <property type="match status" value="2"/>
</dbReference>
<dbReference type="PANTHER" id="PTHR47892">
    <property type="entry name" value="UNIVERSAL STRESS PROTEIN E"/>
    <property type="match status" value="1"/>
</dbReference>
<dbReference type="PANTHER" id="PTHR47892:SF1">
    <property type="entry name" value="UNIVERSAL STRESS PROTEIN E"/>
    <property type="match status" value="1"/>
</dbReference>
<comment type="caution">
    <text evidence="7">The sequence shown here is derived from an EMBL/GenBank/DDBJ whole genome shotgun (WGS) entry which is preliminary data.</text>
</comment>
<evidence type="ECO:0000256" key="2">
    <source>
        <dbReference type="ARBA" id="ARBA00008791"/>
    </source>
</evidence>
<reference evidence="8" key="1">
    <citation type="journal article" date="2020" name="Int. J. Syst. Evol. Microbiol.">
        <title>Alteromonas alba sp. nov., a marine bacterium isolated from the seawater of the West Pacific Ocean.</title>
        <authorList>
            <person name="Sun C."/>
            <person name="Wu Y.-H."/>
            <person name="Xamxidin M."/>
            <person name="Cheng H."/>
            <person name="Xu X.-W."/>
        </authorList>
    </citation>
    <scope>NUCLEOTIDE SEQUENCE [LARGE SCALE GENOMIC DNA]</scope>
    <source>
        <strain evidence="8">190</strain>
    </source>
</reference>
<comment type="function">
    <text evidence="4">Required for resistance to DNA-damaging agents.</text>
</comment>
<protein>
    <submittedName>
        <fullName evidence="7">Universal stress protein UspA</fullName>
    </submittedName>
</protein>
<feature type="domain" description="UspA" evidence="6">
    <location>
        <begin position="188"/>
        <end position="325"/>
    </location>
</feature>
<proteinExistence type="inferred from homology"/>
<accession>A0A2S9V5L4</accession>
<dbReference type="GO" id="GO:0005737">
    <property type="term" value="C:cytoplasm"/>
    <property type="evidence" value="ECO:0007669"/>
    <property type="project" value="UniProtKB-SubCell"/>
</dbReference>
<dbReference type="EMBL" id="PVNP01000200">
    <property type="protein sequence ID" value="PRO71723.1"/>
    <property type="molecule type" value="Genomic_DNA"/>
</dbReference>
<dbReference type="AlphaFoldDB" id="A0A2S9V5L4"/>
<evidence type="ECO:0000256" key="3">
    <source>
        <dbReference type="ARBA" id="ARBA00022490"/>
    </source>
</evidence>
<organism evidence="7 8">
    <name type="scientific">Alteromonas alba</name>
    <dbReference type="NCBI Taxonomy" id="2079529"/>
    <lineage>
        <taxon>Bacteria</taxon>
        <taxon>Pseudomonadati</taxon>
        <taxon>Pseudomonadota</taxon>
        <taxon>Gammaproteobacteria</taxon>
        <taxon>Alteromonadales</taxon>
        <taxon>Alteromonadaceae</taxon>
        <taxon>Alteromonas/Salinimonas group</taxon>
        <taxon>Alteromonas</taxon>
    </lineage>
</organism>
<evidence type="ECO:0000313" key="7">
    <source>
        <dbReference type="EMBL" id="PRO71723.1"/>
    </source>
</evidence>
<dbReference type="CDD" id="cd00293">
    <property type="entry name" value="USP-like"/>
    <property type="match status" value="1"/>
</dbReference>
<feature type="domain" description="UspA" evidence="6">
    <location>
        <begin position="16"/>
        <end position="154"/>
    </location>
</feature>
<evidence type="ECO:0000256" key="1">
    <source>
        <dbReference type="ARBA" id="ARBA00004496"/>
    </source>
</evidence>
<evidence type="ECO:0000259" key="6">
    <source>
        <dbReference type="Pfam" id="PF00582"/>
    </source>
</evidence>
<keyword evidence="8" id="KW-1185">Reference proteome</keyword>
<dbReference type="InterPro" id="IPR006016">
    <property type="entry name" value="UspA"/>
</dbReference>
<dbReference type="OrthoDB" id="239260at2"/>